<keyword evidence="7 9" id="KW-0503">Monooxygenase</keyword>
<keyword evidence="3 9" id="KW-0662">Pyridine nucleotide biosynthesis</keyword>
<evidence type="ECO:0000256" key="9">
    <source>
        <dbReference type="HAMAP-Rule" id="MF_03018"/>
    </source>
</evidence>
<dbReference type="RefSeq" id="XP_012945866.1">
    <property type="nucleotide sequence ID" value="XM_013090412.2"/>
</dbReference>
<dbReference type="EC" id="1.14.13.9" evidence="9"/>
<dbReference type="Pfam" id="PF01494">
    <property type="entry name" value="FAD_binding_3"/>
    <property type="match status" value="1"/>
</dbReference>
<dbReference type="InterPro" id="IPR002938">
    <property type="entry name" value="FAD-bd"/>
</dbReference>
<dbReference type="SUPFAM" id="SSF51905">
    <property type="entry name" value="FAD/NAD(P)-binding domain"/>
    <property type="match status" value="1"/>
</dbReference>
<feature type="domain" description="FAD-binding" evidence="10">
    <location>
        <begin position="58"/>
        <end position="381"/>
    </location>
</feature>
<keyword evidence="5 9" id="KW-0521">NADP</keyword>
<organism evidence="11 12">
    <name type="scientific">Aplysia californica</name>
    <name type="common">California sea hare</name>
    <dbReference type="NCBI Taxonomy" id="6500"/>
    <lineage>
        <taxon>Eukaryota</taxon>
        <taxon>Metazoa</taxon>
        <taxon>Spiralia</taxon>
        <taxon>Lophotrochozoa</taxon>
        <taxon>Mollusca</taxon>
        <taxon>Gastropoda</taxon>
        <taxon>Heterobranchia</taxon>
        <taxon>Euthyneura</taxon>
        <taxon>Tectipleura</taxon>
        <taxon>Aplysiida</taxon>
        <taxon>Aplysioidea</taxon>
        <taxon>Aplysiidae</taxon>
        <taxon>Aplysia</taxon>
    </lineage>
</organism>
<evidence type="ECO:0000256" key="6">
    <source>
        <dbReference type="ARBA" id="ARBA00023002"/>
    </source>
</evidence>
<keyword evidence="9" id="KW-0496">Mitochondrion</keyword>
<name>A0ABM1ADZ0_APLCA</name>
<dbReference type="Gene3D" id="3.50.50.60">
    <property type="entry name" value="FAD/NAD(P)-binding domain"/>
    <property type="match status" value="1"/>
</dbReference>
<evidence type="ECO:0000256" key="5">
    <source>
        <dbReference type="ARBA" id="ARBA00022857"/>
    </source>
</evidence>
<dbReference type="Proteomes" id="UP000694888">
    <property type="component" value="Unplaced"/>
</dbReference>
<dbReference type="InterPro" id="IPR027545">
    <property type="entry name" value="Kynurenine_monooxygenase"/>
</dbReference>
<dbReference type="HAMAP" id="MF_01971">
    <property type="entry name" value="Kynurenine_monooxygenase"/>
    <property type="match status" value="1"/>
</dbReference>
<evidence type="ECO:0000256" key="4">
    <source>
        <dbReference type="ARBA" id="ARBA00022827"/>
    </source>
</evidence>
<evidence type="ECO:0000256" key="1">
    <source>
        <dbReference type="ARBA" id="ARBA00001974"/>
    </source>
</evidence>
<evidence type="ECO:0000256" key="3">
    <source>
        <dbReference type="ARBA" id="ARBA00022642"/>
    </source>
</evidence>
<comment type="subcellular location">
    <subcellularLocation>
        <location evidence="9">Mitochondrion</location>
    </subcellularLocation>
</comment>
<accession>A0ABM1ADZ0</accession>
<comment type="function">
    <text evidence="9">Catalyzes the hydroxylation of L-kynurenine (L-Kyn) to form 3-hydroxy-L-kynurenine (L-3OHKyn). Required for synthesis of quinolinic acid.</text>
</comment>
<keyword evidence="6 9" id="KW-0560">Oxidoreductase</keyword>
<sequence>MLRHCEDAEDAHSAKSRNFHNSNSRLICRLPCSVDRSRIYTGLSTDSLRKMVQEQTKHVAICGGGLVGALNACYMAQRGYRVDVYEMRQDIRTQEIVRGRSINLALSCRGREALKGVGLEETIVKNGIPMHARMIHDRDGKRRPILYGTRDQYIMSVDRRLLNEVLLTEAEKYENVKLHFNHKLLTCNFDTGEMLFQNEKGDQVKASVDLVVGTDGAFSAVRKQMMKLSRFDYQQTYIPHGYMELNIPPSADNEFAMEANYLHIWPRNEFMMIALPNLDRSFTTTLFMPFDIFSSITDERQLMDFFTDKFPDSIPLLGQEALKKSFLSSKPLPMVTVKCEPYHVKDKAVIMGDAAHALVPFYGQGMNCGFEDCIVLNDILDQCGDDFAKALPEYTRIRNVDAKAISDLAMYNYVEMRSSVNSKLFLIRKKLDNLLYKLFPKTWVPLYTMVSFTRIRYHECISRREWQDKVLTHTLRTAAVLGGVSLLVSAHALYRHQGALEMPGWLQAGISLVEGWVRG</sequence>
<dbReference type="PANTHER" id="PTHR46028:SF2">
    <property type="entry name" value="KYNURENINE 3-MONOOXYGENASE"/>
    <property type="match status" value="1"/>
</dbReference>
<protein>
    <recommendedName>
        <fullName evidence="9">Kynurenine 3-monooxygenase</fullName>
        <ecNumber evidence="9">1.14.13.9</ecNumber>
    </recommendedName>
    <alternativeName>
        <fullName evidence="9">Kynurenine 3-hydroxylase</fullName>
    </alternativeName>
</protein>
<gene>
    <name evidence="12" type="primary">LOC101848566</name>
    <name evidence="9" type="synonym">KMO</name>
</gene>
<keyword evidence="11" id="KW-1185">Reference proteome</keyword>
<comment type="catalytic activity">
    <reaction evidence="8 9">
        <text>L-kynurenine + NADPH + O2 + H(+) = 3-hydroxy-L-kynurenine + NADP(+) + H2O</text>
        <dbReference type="Rhea" id="RHEA:20545"/>
        <dbReference type="ChEBI" id="CHEBI:15377"/>
        <dbReference type="ChEBI" id="CHEBI:15378"/>
        <dbReference type="ChEBI" id="CHEBI:15379"/>
        <dbReference type="ChEBI" id="CHEBI:57783"/>
        <dbReference type="ChEBI" id="CHEBI:57959"/>
        <dbReference type="ChEBI" id="CHEBI:58125"/>
        <dbReference type="ChEBI" id="CHEBI:58349"/>
        <dbReference type="EC" id="1.14.13.9"/>
    </reaction>
</comment>
<evidence type="ECO:0000256" key="7">
    <source>
        <dbReference type="ARBA" id="ARBA00023033"/>
    </source>
</evidence>
<dbReference type="PRINTS" id="PR00420">
    <property type="entry name" value="RNGMNOXGNASE"/>
</dbReference>
<dbReference type="InterPro" id="IPR036188">
    <property type="entry name" value="FAD/NAD-bd_sf"/>
</dbReference>
<dbReference type="GeneID" id="101848566"/>
<evidence type="ECO:0000313" key="11">
    <source>
        <dbReference type="Proteomes" id="UP000694888"/>
    </source>
</evidence>
<comment type="similarity">
    <text evidence="9">Belongs to the aromatic-ring hydroxylase family. KMO subfamily.</text>
</comment>
<reference evidence="12" key="1">
    <citation type="submission" date="2025-08" db="UniProtKB">
        <authorList>
            <consortium name="RefSeq"/>
        </authorList>
    </citation>
    <scope>IDENTIFICATION</scope>
</reference>
<keyword evidence="2 9" id="KW-0285">Flavoprotein</keyword>
<keyword evidence="4 9" id="KW-0274">FAD</keyword>
<dbReference type="PANTHER" id="PTHR46028">
    <property type="entry name" value="KYNURENINE 3-MONOOXYGENASE"/>
    <property type="match status" value="1"/>
</dbReference>
<evidence type="ECO:0000313" key="12">
    <source>
        <dbReference type="RefSeq" id="XP_012945866.1"/>
    </source>
</evidence>
<evidence type="ECO:0000259" key="10">
    <source>
        <dbReference type="Pfam" id="PF01494"/>
    </source>
</evidence>
<evidence type="ECO:0000256" key="2">
    <source>
        <dbReference type="ARBA" id="ARBA00022630"/>
    </source>
</evidence>
<evidence type="ECO:0000256" key="8">
    <source>
        <dbReference type="ARBA" id="ARBA00047818"/>
    </source>
</evidence>
<proteinExistence type="inferred from homology"/>
<comment type="cofactor">
    <cofactor evidence="1 9">
        <name>FAD</name>
        <dbReference type="ChEBI" id="CHEBI:57692"/>
    </cofactor>
</comment>
<comment type="pathway">
    <text evidence="9">Cofactor biosynthesis; NAD(+) biosynthesis; quinolinate from L-kynurenine: step 1/3.</text>
</comment>